<reference evidence="5 6" key="1">
    <citation type="journal article" date="2019" name="Int. J. Syst. Evol. Microbiol.">
        <title>The Global Catalogue of Microorganisms (GCM) 10K type strain sequencing project: providing services to taxonomists for standard genome sequencing and annotation.</title>
        <authorList>
            <consortium name="The Broad Institute Genomics Platform"/>
            <consortium name="The Broad Institute Genome Sequencing Center for Infectious Disease"/>
            <person name="Wu L."/>
            <person name="Ma J."/>
        </authorList>
    </citation>
    <scope>NUCLEOTIDE SEQUENCE [LARGE SCALE GENOMIC DNA]</scope>
    <source>
        <strain evidence="5 6">CGMCC 1.10390</strain>
    </source>
</reference>
<comment type="caution">
    <text evidence="5">The sequence shown here is derived from an EMBL/GenBank/DDBJ whole genome shotgun (WGS) entry which is preliminary data.</text>
</comment>
<dbReference type="PANTHER" id="PTHR34236:SF1">
    <property type="entry name" value="DIMETHYL SULFOXIDE REDUCTASE TRANSCRIPTIONAL ACTIVATOR"/>
    <property type="match status" value="1"/>
</dbReference>
<evidence type="ECO:0000313" key="6">
    <source>
        <dbReference type="Proteomes" id="UP001597034"/>
    </source>
</evidence>
<dbReference type="PANTHER" id="PTHR34236">
    <property type="entry name" value="DIMETHYL SULFOXIDE REDUCTASE TRANSCRIPTIONAL ACTIVATOR"/>
    <property type="match status" value="1"/>
</dbReference>
<dbReference type="RefSeq" id="WP_256401879.1">
    <property type="nucleotide sequence ID" value="NZ_JANHJR010000004.1"/>
</dbReference>
<protein>
    <submittedName>
        <fullName evidence="5">Helix-turn-helix domain-containing protein</fullName>
    </submittedName>
</protein>
<sequence>MRYLTLRVSGAEAELHPLVPALTDGSMFRNAQMVDWAPSLEPPRATVLLYVDGDVQRFVGVLEETDLVLEYDVTHVGEERAYVYVHSEPHPVEWRLFDVGTIEGLIPVFPIQYHHDGSITARIVGPTETLQAAVESMPEGVETRLERVGEYDLGRPPVPPSLPPRQREVLVTAFELGYYEVPREASRDDVAAAMDCAPSTASEHLQKAERSIIRTYLNRDE</sequence>
<dbReference type="InterPro" id="IPR056493">
    <property type="entry name" value="HVO_0513_N"/>
</dbReference>
<organism evidence="5 6">
    <name type="scientific">Haloarchaeobius litoreus</name>
    <dbReference type="NCBI Taxonomy" id="755306"/>
    <lineage>
        <taxon>Archaea</taxon>
        <taxon>Methanobacteriati</taxon>
        <taxon>Methanobacteriota</taxon>
        <taxon>Stenosarchaea group</taxon>
        <taxon>Halobacteria</taxon>
        <taxon>Halobacteriales</taxon>
        <taxon>Halorubellaceae</taxon>
        <taxon>Haloarchaeobius</taxon>
    </lineage>
</organism>
<proteinExistence type="predicted"/>
<name>A0ABD6DMS2_9EURY</name>
<feature type="domain" description="HVO-0513-like N-terminal" evidence="4">
    <location>
        <begin position="30"/>
        <end position="151"/>
    </location>
</feature>
<accession>A0ABD6DMS2</accession>
<evidence type="ECO:0000259" key="4">
    <source>
        <dbReference type="Pfam" id="PF24278"/>
    </source>
</evidence>
<evidence type="ECO:0000259" key="3">
    <source>
        <dbReference type="Pfam" id="PF04967"/>
    </source>
</evidence>
<keyword evidence="6" id="KW-1185">Reference proteome</keyword>
<keyword evidence="1" id="KW-0805">Transcription regulation</keyword>
<evidence type="ECO:0000313" key="5">
    <source>
        <dbReference type="EMBL" id="MFD1647640.1"/>
    </source>
</evidence>
<evidence type="ECO:0000256" key="1">
    <source>
        <dbReference type="ARBA" id="ARBA00023015"/>
    </source>
</evidence>
<dbReference type="AlphaFoldDB" id="A0ABD6DMS2"/>
<gene>
    <name evidence="5" type="ORF">ACFSBL_18260</name>
</gene>
<evidence type="ECO:0000256" key="2">
    <source>
        <dbReference type="ARBA" id="ARBA00023163"/>
    </source>
</evidence>
<dbReference type="InterPro" id="IPR007050">
    <property type="entry name" value="HTH_bacterioopsin"/>
</dbReference>
<dbReference type="Pfam" id="PF04967">
    <property type="entry name" value="HTH_10"/>
    <property type="match status" value="1"/>
</dbReference>
<feature type="domain" description="HTH bat-type" evidence="3">
    <location>
        <begin position="164"/>
        <end position="214"/>
    </location>
</feature>
<dbReference type="EMBL" id="JBHUDO010000004">
    <property type="protein sequence ID" value="MFD1647640.1"/>
    <property type="molecule type" value="Genomic_DNA"/>
</dbReference>
<keyword evidence="2" id="KW-0804">Transcription</keyword>
<dbReference type="Pfam" id="PF24278">
    <property type="entry name" value="HVO_0513_N"/>
    <property type="match status" value="1"/>
</dbReference>
<dbReference type="Proteomes" id="UP001597034">
    <property type="component" value="Unassembled WGS sequence"/>
</dbReference>